<protein>
    <submittedName>
        <fullName evidence="1">Uncharacterized protein</fullName>
    </submittedName>
</protein>
<name>A0ACD0NYY8_9BASI</name>
<sequence>MTAKSLFLGSDSSDAMDVEPQVSNGADPRTTDFQGSSTAEEAPNEEVTASEGQLPTEQAAGSHSDRDDSQPGQMQGEGEDEAEPLPEGMIASLPVYLSTSLLPSSKLSIFQYPIYPRERPLPVPASAASRGLKVTCRWRPVANRLEVELPLDVRDEVYNYEKGVEMGEGAEMVRAKQAAQNEMYNQASGGGGADGKSGSKREKKEKEAERLRDSGPKKLDKSRLDSIEVPNATNYMVGVIRDQALHLTPLDSIVQLRPSMHYLDALDEAKEAEKRRDRAAAAGESISDEEDEADVPMSGPAKKKEEKKPAAQTLSVAMRADPNAKKPIPGAGSTEARDHLMAAQREADAERWLDIEWRHEWSDEAADVFQNQLFAQSKDPLECLTRPREYLDLD</sequence>
<proteinExistence type="predicted"/>
<accession>A0ACD0NYY8</accession>
<evidence type="ECO:0000313" key="2">
    <source>
        <dbReference type="Proteomes" id="UP000245626"/>
    </source>
</evidence>
<organism evidence="1 2">
    <name type="scientific">Violaceomyces palustris</name>
    <dbReference type="NCBI Taxonomy" id="1673888"/>
    <lineage>
        <taxon>Eukaryota</taxon>
        <taxon>Fungi</taxon>
        <taxon>Dikarya</taxon>
        <taxon>Basidiomycota</taxon>
        <taxon>Ustilaginomycotina</taxon>
        <taxon>Ustilaginomycetes</taxon>
        <taxon>Violaceomycetales</taxon>
        <taxon>Violaceomycetaceae</taxon>
        <taxon>Violaceomyces</taxon>
    </lineage>
</organism>
<reference evidence="1 2" key="1">
    <citation type="journal article" date="2018" name="Mol. Biol. Evol.">
        <title>Broad Genomic Sampling Reveals a Smut Pathogenic Ancestry of the Fungal Clade Ustilaginomycotina.</title>
        <authorList>
            <person name="Kijpornyongpan T."/>
            <person name="Mondo S.J."/>
            <person name="Barry K."/>
            <person name="Sandor L."/>
            <person name="Lee J."/>
            <person name="Lipzen A."/>
            <person name="Pangilinan J."/>
            <person name="LaButti K."/>
            <person name="Hainaut M."/>
            <person name="Henrissat B."/>
            <person name="Grigoriev I.V."/>
            <person name="Spatafora J.W."/>
            <person name="Aime M.C."/>
        </authorList>
    </citation>
    <scope>NUCLEOTIDE SEQUENCE [LARGE SCALE GENOMIC DNA]</scope>
    <source>
        <strain evidence="1 2">SA 807</strain>
    </source>
</reference>
<keyword evidence="2" id="KW-1185">Reference proteome</keyword>
<evidence type="ECO:0000313" key="1">
    <source>
        <dbReference type="EMBL" id="PWN51070.1"/>
    </source>
</evidence>
<dbReference type="Proteomes" id="UP000245626">
    <property type="component" value="Unassembled WGS sequence"/>
</dbReference>
<dbReference type="EMBL" id="KZ819873">
    <property type="protein sequence ID" value="PWN51070.1"/>
    <property type="molecule type" value="Genomic_DNA"/>
</dbReference>
<gene>
    <name evidence="1" type="ORF">IE53DRAFT_386587</name>
</gene>